<dbReference type="InterPro" id="IPR003959">
    <property type="entry name" value="ATPase_AAA_core"/>
</dbReference>
<evidence type="ECO:0000313" key="3">
    <source>
        <dbReference type="Proteomes" id="UP000286561"/>
    </source>
</evidence>
<comment type="caution">
    <text evidence="2">The sequence shown here is derived from an EMBL/GenBank/DDBJ whole genome shotgun (WGS) entry which is preliminary data.</text>
</comment>
<dbReference type="EMBL" id="QSEP01000140">
    <property type="protein sequence ID" value="RGZ78015.1"/>
    <property type="molecule type" value="Genomic_DNA"/>
</dbReference>
<gene>
    <name evidence="2" type="ORF">DW972_13880</name>
</gene>
<sequence length="421" mass="48862">KKLILIFGENGIGKSNLASSFFMLSETLRTMDVRDIMQSILEDPDRLKNEEFSRFLKMNYKDIETLIHENKMVNSDEPMSLEFGFRLQDKKGRWKKGRYILETNDNQIIHERLEYTLLKNRGAYFDITPAKTIISPKIFLGNTAYQEIQKSCDMYWGKHSLLAILMHESKDKSDNYIKKQLSENFNSVIKFFSRISCKVKIGSRQERGIIGLPPEIFSSFDEGNIPTSRESILDKTENMLNIFFKNIFTDVHGVYYKRTYKENRINYKLMIYKYIAGMERELPFSLESTGTQSLLELLPFMLVVLKGSVAIIDEFDTALHDILVESLVISLNENPNGQLILTTHNTLLMESDIPKESIYTIYETENGSKKIECITQRPDNKIQKNTNIRKQYLAGGYRGIPKKIHIDFNQLLKTLKKDSMG</sequence>
<keyword evidence="2" id="KW-0547">Nucleotide-binding</keyword>
<dbReference type="GO" id="GO:0016887">
    <property type="term" value="F:ATP hydrolysis activity"/>
    <property type="evidence" value="ECO:0007669"/>
    <property type="project" value="InterPro"/>
</dbReference>
<dbReference type="AlphaFoldDB" id="A0A413PPE7"/>
<dbReference type="Pfam" id="PF13304">
    <property type="entry name" value="AAA_21"/>
    <property type="match status" value="1"/>
</dbReference>
<dbReference type="PANTHER" id="PTHR40396">
    <property type="entry name" value="ATPASE-LIKE PROTEIN"/>
    <property type="match status" value="1"/>
</dbReference>
<proteinExistence type="predicted"/>
<dbReference type="PANTHER" id="PTHR40396:SF1">
    <property type="entry name" value="ATPASE AAA-TYPE CORE DOMAIN-CONTAINING PROTEIN"/>
    <property type="match status" value="1"/>
</dbReference>
<dbReference type="GO" id="GO:0005524">
    <property type="term" value="F:ATP binding"/>
    <property type="evidence" value="ECO:0007669"/>
    <property type="project" value="UniProtKB-KW"/>
</dbReference>
<dbReference type="InterPro" id="IPR027417">
    <property type="entry name" value="P-loop_NTPase"/>
</dbReference>
<accession>A0A413PPE7</accession>
<protein>
    <submittedName>
        <fullName evidence="2">ATP-binding protein</fullName>
    </submittedName>
</protein>
<dbReference type="SUPFAM" id="SSF52540">
    <property type="entry name" value="P-loop containing nucleoside triphosphate hydrolases"/>
    <property type="match status" value="1"/>
</dbReference>
<name>A0A413PPE7_9FIRM</name>
<reference evidence="2 3" key="1">
    <citation type="submission" date="2018-08" db="EMBL/GenBank/DDBJ databases">
        <title>A genome reference for cultivated species of the human gut microbiota.</title>
        <authorList>
            <person name="Zou Y."/>
            <person name="Xue W."/>
            <person name="Luo G."/>
        </authorList>
    </citation>
    <scope>NUCLEOTIDE SEQUENCE [LARGE SCALE GENOMIC DNA]</scope>
    <source>
        <strain evidence="2 3">AM48-23BH</strain>
    </source>
</reference>
<feature type="domain" description="ATPase AAA-type core" evidence="1">
    <location>
        <begin position="5"/>
        <end position="350"/>
    </location>
</feature>
<dbReference type="Gene3D" id="3.40.50.300">
    <property type="entry name" value="P-loop containing nucleotide triphosphate hydrolases"/>
    <property type="match status" value="1"/>
</dbReference>
<dbReference type="Proteomes" id="UP000286561">
    <property type="component" value="Unassembled WGS sequence"/>
</dbReference>
<evidence type="ECO:0000313" key="2">
    <source>
        <dbReference type="EMBL" id="RGZ78015.1"/>
    </source>
</evidence>
<feature type="non-terminal residue" evidence="2">
    <location>
        <position position="1"/>
    </location>
</feature>
<evidence type="ECO:0000259" key="1">
    <source>
        <dbReference type="Pfam" id="PF13304"/>
    </source>
</evidence>
<dbReference type="RefSeq" id="WP_151202239.1">
    <property type="nucleotide sequence ID" value="NZ_QSEP01000140.1"/>
</dbReference>
<organism evidence="2 3">
    <name type="scientific">Anaerobutyricum hallii</name>
    <dbReference type="NCBI Taxonomy" id="39488"/>
    <lineage>
        <taxon>Bacteria</taxon>
        <taxon>Bacillati</taxon>
        <taxon>Bacillota</taxon>
        <taxon>Clostridia</taxon>
        <taxon>Lachnospirales</taxon>
        <taxon>Lachnospiraceae</taxon>
        <taxon>Anaerobutyricum</taxon>
    </lineage>
</organism>
<keyword evidence="2" id="KW-0067">ATP-binding</keyword>